<dbReference type="AlphaFoldDB" id="G7UV88"/>
<dbReference type="KEGG" id="psd:DSC_08590"/>
<keyword evidence="2 4" id="KW-0238">DNA-binding</keyword>
<gene>
    <name evidence="6" type="ordered locus">DSC_08590</name>
</gene>
<feature type="domain" description="HTH tetR-type" evidence="5">
    <location>
        <begin position="3"/>
        <end position="63"/>
    </location>
</feature>
<organism evidence="6 7">
    <name type="scientific">Pseudoxanthomonas spadix (strain BD-a59)</name>
    <dbReference type="NCBI Taxonomy" id="1045855"/>
    <lineage>
        <taxon>Bacteria</taxon>
        <taxon>Pseudomonadati</taxon>
        <taxon>Pseudomonadota</taxon>
        <taxon>Gammaproteobacteria</taxon>
        <taxon>Lysobacterales</taxon>
        <taxon>Lysobacteraceae</taxon>
        <taxon>Pseudoxanthomonas</taxon>
    </lineage>
</organism>
<dbReference type="Proteomes" id="UP000005870">
    <property type="component" value="Chromosome"/>
</dbReference>
<dbReference type="STRING" id="1045855.DSC_08590"/>
<evidence type="ECO:0000256" key="3">
    <source>
        <dbReference type="ARBA" id="ARBA00023163"/>
    </source>
</evidence>
<name>G7UV88_PSEUP</name>
<dbReference type="PANTHER" id="PTHR47506">
    <property type="entry name" value="TRANSCRIPTIONAL REGULATORY PROTEIN"/>
    <property type="match status" value="1"/>
</dbReference>
<dbReference type="SUPFAM" id="SSF48498">
    <property type="entry name" value="Tetracyclin repressor-like, C-terminal domain"/>
    <property type="match status" value="1"/>
</dbReference>
<dbReference type="OrthoDB" id="9809772at2"/>
<keyword evidence="7" id="KW-1185">Reference proteome</keyword>
<evidence type="ECO:0000256" key="2">
    <source>
        <dbReference type="ARBA" id="ARBA00023125"/>
    </source>
</evidence>
<dbReference type="PANTHER" id="PTHR47506:SF6">
    <property type="entry name" value="HTH-TYPE TRANSCRIPTIONAL REPRESSOR NEMR"/>
    <property type="match status" value="1"/>
</dbReference>
<accession>G7UV88</accession>
<dbReference type="GO" id="GO:0003677">
    <property type="term" value="F:DNA binding"/>
    <property type="evidence" value="ECO:0007669"/>
    <property type="project" value="UniProtKB-UniRule"/>
</dbReference>
<dbReference type="InterPro" id="IPR036271">
    <property type="entry name" value="Tet_transcr_reg_TetR-rel_C_sf"/>
</dbReference>
<feature type="DNA-binding region" description="H-T-H motif" evidence="4">
    <location>
        <begin position="26"/>
        <end position="45"/>
    </location>
</feature>
<proteinExistence type="predicted"/>
<keyword evidence="3" id="KW-0804">Transcription</keyword>
<protein>
    <submittedName>
        <fullName evidence="6">TetR family transcriptional regulator</fullName>
    </submittedName>
</protein>
<evidence type="ECO:0000259" key="5">
    <source>
        <dbReference type="PROSITE" id="PS50977"/>
    </source>
</evidence>
<reference evidence="6 7" key="1">
    <citation type="journal article" date="2012" name="J. Bacteriol.">
        <title>Complete Genome Sequence of the BTEX-Degrading Bacterium Pseudoxanthomonas spadix BD-a59.</title>
        <authorList>
            <person name="Lee S.H."/>
            <person name="Jin H.M."/>
            <person name="Lee H.J."/>
            <person name="Kim J.M."/>
            <person name="Jeon C.O."/>
        </authorList>
    </citation>
    <scope>NUCLEOTIDE SEQUENCE [LARGE SCALE GENOMIC DNA]</scope>
    <source>
        <strain evidence="6 7">BD-a59</strain>
    </source>
</reference>
<dbReference type="Pfam" id="PF00440">
    <property type="entry name" value="TetR_N"/>
    <property type="match status" value="1"/>
</dbReference>
<dbReference type="InterPro" id="IPR001647">
    <property type="entry name" value="HTH_TetR"/>
</dbReference>
<dbReference type="PROSITE" id="PS50977">
    <property type="entry name" value="HTH_TETR_2"/>
    <property type="match status" value="1"/>
</dbReference>
<dbReference type="InterPro" id="IPR009057">
    <property type="entry name" value="Homeodomain-like_sf"/>
</dbReference>
<keyword evidence="1" id="KW-0805">Transcription regulation</keyword>
<evidence type="ECO:0000256" key="1">
    <source>
        <dbReference type="ARBA" id="ARBA00023015"/>
    </source>
</evidence>
<dbReference type="RefSeq" id="WP_014160544.1">
    <property type="nucleotide sequence ID" value="NC_016147.2"/>
</dbReference>
<evidence type="ECO:0000256" key="4">
    <source>
        <dbReference type="PROSITE-ProRule" id="PRU00335"/>
    </source>
</evidence>
<dbReference type="eggNOG" id="COG1309">
    <property type="taxonomic scope" value="Bacteria"/>
</dbReference>
<dbReference type="Gene3D" id="1.10.357.10">
    <property type="entry name" value="Tetracycline Repressor, domain 2"/>
    <property type="match status" value="1"/>
</dbReference>
<sequence>MNRDTRTALLDFAEHSARSRGFDGFSYADMAAAIGIRKASIHYHFPTKANLSQALIERYQADLQQRLAEMEAVHATGGARLQALICLYRAALHDGQTVCLCVAFSTCRESLSETVIAGVSAIRAMVTRWITATFELGRRDGSISAIHDPAQEARATLAMLEGAHLAARTEQAPAVFDAATQLLSARCQAPRRDNA</sequence>
<dbReference type="EMBL" id="CP003093">
    <property type="protein sequence ID" value="AER56368.1"/>
    <property type="molecule type" value="Genomic_DNA"/>
</dbReference>
<evidence type="ECO:0000313" key="6">
    <source>
        <dbReference type="EMBL" id="AER56368.1"/>
    </source>
</evidence>
<evidence type="ECO:0000313" key="7">
    <source>
        <dbReference type="Proteomes" id="UP000005870"/>
    </source>
</evidence>
<dbReference type="SUPFAM" id="SSF46689">
    <property type="entry name" value="Homeodomain-like"/>
    <property type="match status" value="1"/>
</dbReference>
<dbReference type="HOGENOM" id="CLU_069356_28_4_6"/>